<dbReference type="AlphaFoldDB" id="B0TIF6"/>
<feature type="transmembrane region" description="Helical" evidence="3">
    <location>
        <begin position="33"/>
        <end position="51"/>
    </location>
</feature>
<keyword evidence="2" id="KW-0813">Transport</keyword>
<keyword evidence="5" id="KW-1185">Reference proteome</keyword>
<reference evidence="4 5" key="1">
    <citation type="journal article" date="2008" name="J. Bacteriol.">
        <title>The genome of Heliobacterium modesticaldum, a phototrophic representative of the Firmicutes containing the simplest photosynthetic apparatus.</title>
        <authorList>
            <person name="Sattley W.M."/>
            <person name="Madigan M.T."/>
            <person name="Swingley W.D."/>
            <person name="Cheung P.C."/>
            <person name="Clocksin K.M."/>
            <person name="Conrad A.L."/>
            <person name="Dejesa L.C."/>
            <person name="Honchak B.M."/>
            <person name="Jung D.O."/>
            <person name="Karbach L.E."/>
            <person name="Kurdoglu A."/>
            <person name="Lahiri S."/>
            <person name="Mastrian S.D."/>
            <person name="Page L.E."/>
            <person name="Taylor H.L."/>
            <person name="Wang Z.T."/>
            <person name="Raymond J."/>
            <person name="Chen M."/>
            <person name="Blankenship R.E."/>
            <person name="Touchman J.W."/>
        </authorList>
    </citation>
    <scope>NUCLEOTIDE SEQUENCE [LARGE SCALE GENOMIC DNA]</scope>
    <source>
        <strain evidence="5">ATCC 51547 / Ice1</strain>
    </source>
</reference>
<dbReference type="InterPro" id="IPR003784">
    <property type="entry name" value="BioY"/>
</dbReference>
<dbReference type="STRING" id="498761.HM1_3139"/>
<dbReference type="HOGENOM" id="CLU_077931_1_1_9"/>
<dbReference type="KEGG" id="hmo:HM1_3139"/>
<keyword evidence="2" id="KW-1003">Cell membrane</keyword>
<proteinExistence type="inferred from homology"/>
<keyword evidence="3" id="KW-1133">Transmembrane helix</keyword>
<sequence>MNTRDMTLSALIAAIIFISAQLSFPLPFSPVPITLQVFAVLLFPLILPLHIALTGIAVYLFLGAVGIPVFAQFGGGIGVLLGPKGGYLLGFLLSTIACGLLSRQWPKAGLIRNILIGAVGLTIIYTTGVLGLAKALSVPLDKALTMGLYPFLPGDLVKLTAASVVALSVDKRINHQFV</sequence>
<dbReference type="OrthoDB" id="9803495at2"/>
<dbReference type="GO" id="GO:0015225">
    <property type="term" value="F:biotin transmembrane transporter activity"/>
    <property type="evidence" value="ECO:0007669"/>
    <property type="project" value="UniProtKB-UniRule"/>
</dbReference>
<dbReference type="eggNOG" id="COG1268">
    <property type="taxonomic scope" value="Bacteria"/>
</dbReference>
<gene>
    <name evidence="4" type="ORF">HM1_3139</name>
</gene>
<comment type="subcellular location">
    <subcellularLocation>
        <location evidence="2">Cell membrane</location>
        <topology evidence="2">Multi-pass membrane protein</topology>
    </subcellularLocation>
</comment>
<evidence type="ECO:0000313" key="4">
    <source>
        <dbReference type="EMBL" id="ABZ84897.1"/>
    </source>
</evidence>
<dbReference type="Proteomes" id="UP000008550">
    <property type="component" value="Chromosome"/>
</dbReference>
<feature type="transmembrane region" description="Helical" evidence="3">
    <location>
        <begin position="85"/>
        <end position="102"/>
    </location>
</feature>
<dbReference type="PANTHER" id="PTHR34295:SF1">
    <property type="entry name" value="BIOTIN TRANSPORTER BIOY"/>
    <property type="match status" value="1"/>
</dbReference>
<evidence type="ECO:0000256" key="3">
    <source>
        <dbReference type="SAM" id="Phobius"/>
    </source>
</evidence>
<organism evidence="4 5">
    <name type="scientific">Heliobacterium modesticaldum (strain ATCC 51547 / Ice1)</name>
    <dbReference type="NCBI Taxonomy" id="498761"/>
    <lineage>
        <taxon>Bacteria</taxon>
        <taxon>Bacillati</taxon>
        <taxon>Bacillota</taxon>
        <taxon>Clostridia</taxon>
        <taxon>Eubacteriales</taxon>
        <taxon>Heliobacteriaceae</taxon>
        <taxon>Heliomicrobium</taxon>
    </lineage>
</organism>
<feature type="transmembrane region" description="Helical" evidence="3">
    <location>
        <begin position="148"/>
        <end position="169"/>
    </location>
</feature>
<feature type="transmembrane region" description="Helical" evidence="3">
    <location>
        <begin position="58"/>
        <end position="79"/>
    </location>
</feature>
<dbReference type="RefSeq" id="WP_012283394.1">
    <property type="nucleotide sequence ID" value="NC_010337.2"/>
</dbReference>
<protein>
    <recommendedName>
        <fullName evidence="2">Biotin transporter</fullName>
    </recommendedName>
</protein>
<evidence type="ECO:0000256" key="2">
    <source>
        <dbReference type="PIRNR" id="PIRNR016661"/>
    </source>
</evidence>
<dbReference type="PANTHER" id="PTHR34295">
    <property type="entry name" value="BIOTIN TRANSPORTER BIOY"/>
    <property type="match status" value="1"/>
</dbReference>
<name>B0TIF6_HELMI</name>
<dbReference type="Gene3D" id="1.10.1760.20">
    <property type="match status" value="1"/>
</dbReference>
<evidence type="ECO:0000256" key="1">
    <source>
        <dbReference type="ARBA" id="ARBA00010692"/>
    </source>
</evidence>
<dbReference type="EMBL" id="CP000930">
    <property type="protein sequence ID" value="ABZ84897.1"/>
    <property type="molecule type" value="Genomic_DNA"/>
</dbReference>
<keyword evidence="2 3" id="KW-0472">Membrane</keyword>
<dbReference type="Pfam" id="PF02632">
    <property type="entry name" value="BioY"/>
    <property type="match status" value="1"/>
</dbReference>
<keyword evidence="3" id="KW-0812">Transmembrane</keyword>
<comment type="similarity">
    <text evidence="1 2">Belongs to the BioY family.</text>
</comment>
<feature type="transmembrane region" description="Helical" evidence="3">
    <location>
        <begin position="114"/>
        <end position="136"/>
    </location>
</feature>
<dbReference type="GO" id="GO:0005886">
    <property type="term" value="C:plasma membrane"/>
    <property type="evidence" value="ECO:0007669"/>
    <property type="project" value="UniProtKB-SubCell"/>
</dbReference>
<accession>B0TIF6</accession>
<dbReference type="PIRSF" id="PIRSF016661">
    <property type="entry name" value="BioY"/>
    <property type="match status" value="1"/>
</dbReference>
<evidence type="ECO:0000313" key="5">
    <source>
        <dbReference type="Proteomes" id="UP000008550"/>
    </source>
</evidence>